<name>A0AAV2FM49_9ROSI</name>
<reference evidence="1 2" key="1">
    <citation type="submission" date="2024-04" db="EMBL/GenBank/DDBJ databases">
        <authorList>
            <person name="Fracassetti M."/>
        </authorList>
    </citation>
    <scope>NUCLEOTIDE SEQUENCE [LARGE SCALE GENOMIC DNA]</scope>
</reference>
<organism evidence="1 2">
    <name type="scientific">Linum trigynum</name>
    <dbReference type="NCBI Taxonomy" id="586398"/>
    <lineage>
        <taxon>Eukaryota</taxon>
        <taxon>Viridiplantae</taxon>
        <taxon>Streptophyta</taxon>
        <taxon>Embryophyta</taxon>
        <taxon>Tracheophyta</taxon>
        <taxon>Spermatophyta</taxon>
        <taxon>Magnoliopsida</taxon>
        <taxon>eudicotyledons</taxon>
        <taxon>Gunneridae</taxon>
        <taxon>Pentapetalae</taxon>
        <taxon>rosids</taxon>
        <taxon>fabids</taxon>
        <taxon>Malpighiales</taxon>
        <taxon>Linaceae</taxon>
        <taxon>Linum</taxon>
    </lineage>
</organism>
<dbReference type="Proteomes" id="UP001497516">
    <property type="component" value="Chromosome 7"/>
</dbReference>
<evidence type="ECO:0000313" key="1">
    <source>
        <dbReference type="EMBL" id="CAL1399404.1"/>
    </source>
</evidence>
<dbReference type="AlphaFoldDB" id="A0AAV2FM49"/>
<proteinExistence type="predicted"/>
<dbReference type="EMBL" id="OZ034820">
    <property type="protein sequence ID" value="CAL1399404.1"/>
    <property type="molecule type" value="Genomic_DNA"/>
</dbReference>
<keyword evidence="2" id="KW-1185">Reference proteome</keyword>
<evidence type="ECO:0000313" key="2">
    <source>
        <dbReference type="Proteomes" id="UP001497516"/>
    </source>
</evidence>
<gene>
    <name evidence="1" type="ORF">LTRI10_LOCUS39594</name>
</gene>
<protein>
    <submittedName>
        <fullName evidence="1">Uncharacterized protein</fullName>
    </submittedName>
</protein>
<accession>A0AAV2FM49</accession>
<sequence>MITKRRLLIDTNHNGVINALLRIGKSQDSTKQEYESENRKHETRFTWFTNTMCVSYVHGRERNPRLPVVAADSSIQVTSTNGLTNS</sequence>